<evidence type="ECO:0000313" key="1">
    <source>
        <dbReference type="EMBL" id="MFD1008881.1"/>
    </source>
</evidence>
<reference evidence="2" key="1">
    <citation type="journal article" date="2019" name="Int. J. Syst. Evol. Microbiol.">
        <title>The Global Catalogue of Microorganisms (GCM) 10K type strain sequencing project: providing services to taxonomists for standard genome sequencing and annotation.</title>
        <authorList>
            <consortium name="The Broad Institute Genomics Platform"/>
            <consortium name="The Broad Institute Genome Sequencing Center for Infectious Disease"/>
            <person name="Wu L."/>
            <person name="Ma J."/>
        </authorList>
    </citation>
    <scope>NUCLEOTIDE SEQUENCE [LARGE SCALE GENOMIC DNA]</scope>
    <source>
        <strain evidence="2">CCUG 60525</strain>
    </source>
</reference>
<evidence type="ECO:0000313" key="2">
    <source>
        <dbReference type="Proteomes" id="UP001597048"/>
    </source>
</evidence>
<dbReference type="Proteomes" id="UP001597048">
    <property type="component" value="Unassembled WGS sequence"/>
</dbReference>
<dbReference type="RefSeq" id="WP_379558860.1">
    <property type="nucleotide sequence ID" value="NZ_JBHTJS010000045.1"/>
</dbReference>
<dbReference type="Pfam" id="PF09523">
    <property type="entry name" value="DUF2390"/>
    <property type="match status" value="1"/>
</dbReference>
<protein>
    <submittedName>
        <fullName evidence="1">TIGR02444 family protein</fullName>
    </submittedName>
</protein>
<accession>A0ABW3KL24</accession>
<dbReference type="NCBIfam" id="TIGR02444">
    <property type="entry name" value="TIGR02444 family protein"/>
    <property type="match status" value="1"/>
</dbReference>
<proteinExistence type="predicted"/>
<name>A0ABW3KL24_9GAMM</name>
<keyword evidence="2" id="KW-1185">Reference proteome</keyword>
<sequence>MSMPSTEQFWQFSAQHYTRPGVAQACLHLQDEHGANVNLLLLLLMLEERGFSANAAHFMPLLATRQGMFNQWRRLRRQLKAKLNNDDYLQLLQHELELERWQQQELLQQLAHTPPILGHGCLLNYLTLLQVADAPLWQLKLAG</sequence>
<comment type="caution">
    <text evidence="1">The sequence shown here is derived from an EMBL/GenBank/DDBJ whole genome shotgun (WGS) entry which is preliminary data.</text>
</comment>
<dbReference type="InterPro" id="IPR012659">
    <property type="entry name" value="CHP02444"/>
</dbReference>
<dbReference type="EMBL" id="JBHTJS010000045">
    <property type="protein sequence ID" value="MFD1008881.1"/>
    <property type="molecule type" value="Genomic_DNA"/>
</dbReference>
<gene>
    <name evidence="1" type="ORF">ACFQ1C_12025</name>
</gene>
<organism evidence="1 2">
    <name type="scientific">Oceanisphaera ostreae</name>
    <dbReference type="NCBI Taxonomy" id="914151"/>
    <lineage>
        <taxon>Bacteria</taxon>
        <taxon>Pseudomonadati</taxon>
        <taxon>Pseudomonadota</taxon>
        <taxon>Gammaproteobacteria</taxon>
        <taxon>Aeromonadales</taxon>
        <taxon>Aeromonadaceae</taxon>
        <taxon>Oceanisphaera</taxon>
    </lineage>
</organism>